<dbReference type="VEuPathDB" id="FungiDB:PITG_04055"/>
<sequence length="366" mass="41786">MRSRFLLLLGISLTYFLSTSAKMLDGVANTNPLTKTNILNASEPPNTSTRLLRLPTTTHQDHEDVQDKLAGERAGLPGMTKLDDLAYKLALKVETNPIDIFKGLRAAKTGGKLEGDKGFLRWLLYVKQYRVKRGGGGWFSDGKLFDLLRKTKPEAELVTLFQSLRGYPNFKDIADKMQSNMILISATSHKLTNEAWLKARETPQQVFDILRLGDETLQSLGSSSLFIHWLRYIKAHRASIESESFSDLDTLRFLQKRKPFTNEFKFGNLFQPIKDTPDLDDLLKGMQTHLYRKWMRDHNVDPNELARQLGVPYSLNFRIIPKRDPRYQNFQAYTMHFAEQRGGAALLEQVKKLFADNEPYAALTAA</sequence>
<evidence type="ECO:0000259" key="9">
    <source>
        <dbReference type="Pfam" id="PF22748"/>
    </source>
</evidence>
<dbReference type="HOGENOM" id="CLU_044421_0_0_1"/>
<evidence type="ECO:0000313" key="10">
    <source>
        <dbReference type="EMBL" id="EEY67120.1"/>
    </source>
</evidence>
<evidence type="ECO:0000313" key="11">
    <source>
        <dbReference type="Proteomes" id="UP000006643"/>
    </source>
</evidence>
<dbReference type="RefSeq" id="XP_002905768.1">
    <property type="nucleotide sequence ID" value="XM_002905722.2"/>
</dbReference>
<dbReference type="InterPro" id="IPR054463">
    <property type="entry name" value="PexRD54_WY"/>
</dbReference>
<keyword evidence="11" id="KW-1185">Reference proteome</keyword>
<feature type="domain" description="RxLR effector PexRD54 WY" evidence="9">
    <location>
        <begin position="192"/>
        <end position="233"/>
    </location>
</feature>
<feature type="chain" id="PRO_5003011562" evidence="7">
    <location>
        <begin position="22"/>
        <end position="366"/>
    </location>
</feature>
<name>D0N0F7_PHYIT</name>
<keyword evidence="4" id="KW-0964">Secreted</keyword>
<evidence type="ECO:0000256" key="5">
    <source>
        <dbReference type="ARBA" id="ARBA00022729"/>
    </source>
</evidence>
<comment type="similarity">
    <text evidence="3">Belongs to the RxLR effector family.</text>
</comment>
<dbReference type="AlphaFoldDB" id="D0N0F7"/>
<dbReference type="OMA" id="NLEAYTV"/>
<dbReference type="KEGG" id="pif:PITG_04055"/>
<reference evidence="11" key="1">
    <citation type="journal article" date="2009" name="Nature">
        <title>Genome sequence and analysis of the Irish potato famine pathogen Phytophthora infestans.</title>
        <authorList>
            <consortium name="The Broad Institute Genome Sequencing Platform"/>
            <person name="Haas B.J."/>
            <person name="Kamoun S."/>
            <person name="Zody M.C."/>
            <person name="Jiang R.H."/>
            <person name="Handsaker R.E."/>
            <person name="Cano L.M."/>
            <person name="Grabherr M."/>
            <person name="Kodira C.D."/>
            <person name="Raffaele S."/>
            <person name="Torto-Alalibo T."/>
            <person name="Bozkurt T.O."/>
            <person name="Ah-Fong A.M."/>
            <person name="Alvarado L."/>
            <person name="Anderson V.L."/>
            <person name="Armstrong M.R."/>
            <person name="Avrova A."/>
            <person name="Baxter L."/>
            <person name="Beynon J."/>
            <person name="Boevink P.C."/>
            <person name="Bollmann S.R."/>
            <person name="Bos J.I."/>
            <person name="Bulone V."/>
            <person name="Cai G."/>
            <person name="Cakir C."/>
            <person name="Carrington J.C."/>
            <person name="Chawner M."/>
            <person name="Conti L."/>
            <person name="Costanzo S."/>
            <person name="Ewan R."/>
            <person name="Fahlgren N."/>
            <person name="Fischbach M.A."/>
            <person name="Fugelstad J."/>
            <person name="Gilroy E.M."/>
            <person name="Gnerre S."/>
            <person name="Green P.J."/>
            <person name="Grenville-Briggs L.J."/>
            <person name="Griffith J."/>
            <person name="Grunwald N.J."/>
            <person name="Horn K."/>
            <person name="Horner N.R."/>
            <person name="Hu C.H."/>
            <person name="Huitema E."/>
            <person name="Jeong D.H."/>
            <person name="Jones A.M."/>
            <person name="Jones J.D."/>
            <person name="Jones R.W."/>
            <person name="Karlsson E.K."/>
            <person name="Kunjeti S.G."/>
            <person name="Lamour K."/>
            <person name="Liu Z."/>
            <person name="Ma L."/>
            <person name="Maclean D."/>
            <person name="Chibucos M.C."/>
            <person name="McDonald H."/>
            <person name="McWalters J."/>
            <person name="Meijer H.J."/>
            <person name="Morgan W."/>
            <person name="Morris P.F."/>
            <person name="Munro C.A."/>
            <person name="O'Neill K."/>
            <person name="Ospina-Giraldo M."/>
            <person name="Pinzon A."/>
            <person name="Pritchard L."/>
            <person name="Ramsahoye B."/>
            <person name="Ren Q."/>
            <person name="Restrepo S."/>
            <person name="Roy S."/>
            <person name="Sadanandom A."/>
            <person name="Savidor A."/>
            <person name="Schornack S."/>
            <person name="Schwartz D.C."/>
            <person name="Schumann U.D."/>
            <person name="Schwessinger B."/>
            <person name="Seyer L."/>
            <person name="Sharpe T."/>
            <person name="Silvar C."/>
            <person name="Song J."/>
            <person name="Studholme D.J."/>
            <person name="Sykes S."/>
            <person name="Thines M."/>
            <person name="van de Vondervoort P.J."/>
            <person name="Phuntumart V."/>
            <person name="Wawra S."/>
            <person name="Weide R."/>
            <person name="Win J."/>
            <person name="Young C."/>
            <person name="Zhou S."/>
            <person name="Fry W."/>
            <person name="Meyers B.C."/>
            <person name="van West P."/>
            <person name="Ristaino J."/>
            <person name="Govers F."/>
            <person name="Birch P.R."/>
            <person name="Whisson S.C."/>
            <person name="Judelson H.S."/>
            <person name="Nusbaum C."/>
        </authorList>
    </citation>
    <scope>NUCLEOTIDE SEQUENCE [LARGE SCALE GENOMIC DNA]</scope>
    <source>
        <strain evidence="11">T30-4</strain>
    </source>
</reference>
<dbReference type="OrthoDB" id="126955at2759"/>
<gene>
    <name evidence="10" type="ORF">PITG_04055</name>
</gene>
<dbReference type="Pfam" id="PF22748">
    <property type="entry name" value="PexRD54_WY"/>
    <property type="match status" value="1"/>
</dbReference>
<feature type="domain" description="RXLR phytopathogen effector protein WY-domain" evidence="8">
    <location>
        <begin position="128"/>
        <end position="178"/>
    </location>
</feature>
<keyword evidence="6" id="KW-0843">Virulence</keyword>
<dbReference type="EMBL" id="DS028122">
    <property type="protein sequence ID" value="EEY67120.1"/>
    <property type="molecule type" value="Genomic_DNA"/>
</dbReference>
<organism evidence="10 11">
    <name type="scientific">Phytophthora infestans (strain T30-4)</name>
    <name type="common">Potato late blight agent</name>
    <dbReference type="NCBI Taxonomy" id="403677"/>
    <lineage>
        <taxon>Eukaryota</taxon>
        <taxon>Sar</taxon>
        <taxon>Stramenopiles</taxon>
        <taxon>Oomycota</taxon>
        <taxon>Peronosporomycetes</taxon>
        <taxon>Peronosporales</taxon>
        <taxon>Peronosporaceae</taxon>
        <taxon>Phytophthora</taxon>
    </lineage>
</organism>
<dbReference type="Proteomes" id="UP000006643">
    <property type="component" value="Unassembled WGS sequence"/>
</dbReference>
<feature type="non-terminal residue" evidence="10">
    <location>
        <position position="366"/>
    </location>
</feature>
<accession>D0N0F7</accession>
<evidence type="ECO:0000256" key="4">
    <source>
        <dbReference type="ARBA" id="ARBA00022525"/>
    </source>
</evidence>
<evidence type="ECO:0000256" key="6">
    <source>
        <dbReference type="ARBA" id="ARBA00023026"/>
    </source>
</evidence>
<evidence type="ECO:0000256" key="3">
    <source>
        <dbReference type="ARBA" id="ARBA00010400"/>
    </source>
</evidence>
<keyword evidence="5 7" id="KW-0732">Signal</keyword>
<evidence type="ECO:0000256" key="2">
    <source>
        <dbReference type="ARBA" id="ARBA00004613"/>
    </source>
</evidence>
<dbReference type="InParanoid" id="D0N0F7"/>
<comment type="subcellular location">
    <subcellularLocation>
        <location evidence="1">Host cell</location>
    </subcellularLocation>
    <subcellularLocation>
        <location evidence="2">Secreted</location>
    </subcellularLocation>
</comment>
<evidence type="ECO:0000256" key="1">
    <source>
        <dbReference type="ARBA" id="ARBA00004340"/>
    </source>
</evidence>
<dbReference type="Pfam" id="PF18634">
    <property type="entry name" value="RXLR_WY"/>
    <property type="match status" value="1"/>
</dbReference>
<feature type="signal peptide" evidence="7">
    <location>
        <begin position="1"/>
        <end position="21"/>
    </location>
</feature>
<evidence type="ECO:0000256" key="7">
    <source>
        <dbReference type="SAM" id="SignalP"/>
    </source>
</evidence>
<dbReference type="GO" id="GO:0043657">
    <property type="term" value="C:host cell"/>
    <property type="evidence" value="ECO:0007669"/>
    <property type="project" value="UniProtKB-SubCell"/>
</dbReference>
<dbReference type="GeneID" id="9479393"/>
<dbReference type="eggNOG" id="ENOG502T0N4">
    <property type="taxonomic scope" value="Eukaryota"/>
</dbReference>
<protein>
    <submittedName>
        <fullName evidence="10">Secreted RxLR effector peptide protein, putative</fullName>
    </submittedName>
</protein>
<proteinExistence type="inferred from homology"/>
<dbReference type="InterPro" id="IPR040786">
    <property type="entry name" value="RXLR_WY"/>
</dbReference>
<dbReference type="GO" id="GO:0005576">
    <property type="term" value="C:extracellular region"/>
    <property type="evidence" value="ECO:0007669"/>
    <property type="project" value="UniProtKB-SubCell"/>
</dbReference>
<evidence type="ECO:0000259" key="8">
    <source>
        <dbReference type="Pfam" id="PF18634"/>
    </source>
</evidence>